<proteinExistence type="predicted"/>
<name>A0A9K3LVA3_9STRA</name>
<dbReference type="EMBL" id="JAGRRH010000006">
    <property type="protein sequence ID" value="KAG7369203.1"/>
    <property type="molecule type" value="Genomic_DNA"/>
</dbReference>
<gene>
    <name evidence="1" type="ORF">IV203_031946</name>
</gene>
<reference evidence="1" key="1">
    <citation type="journal article" date="2021" name="Sci. Rep.">
        <title>Diploid genomic architecture of Nitzschia inconspicua, an elite biomass production diatom.</title>
        <authorList>
            <person name="Oliver A."/>
            <person name="Podell S."/>
            <person name="Pinowska A."/>
            <person name="Traller J.C."/>
            <person name="Smith S.R."/>
            <person name="McClure R."/>
            <person name="Beliaev A."/>
            <person name="Bohutskyi P."/>
            <person name="Hill E.A."/>
            <person name="Rabines A."/>
            <person name="Zheng H."/>
            <person name="Allen L.Z."/>
            <person name="Kuo A."/>
            <person name="Grigoriev I.V."/>
            <person name="Allen A.E."/>
            <person name="Hazlebeck D."/>
            <person name="Allen E.E."/>
        </authorList>
    </citation>
    <scope>NUCLEOTIDE SEQUENCE</scope>
    <source>
        <strain evidence="1">Hildebrandi</strain>
    </source>
</reference>
<comment type="caution">
    <text evidence="1">The sequence shown here is derived from an EMBL/GenBank/DDBJ whole genome shotgun (WGS) entry which is preliminary data.</text>
</comment>
<accession>A0A9K3LVA3</accession>
<keyword evidence="2" id="KW-1185">Reference proteome</keyword>
<protein>
    <submittedName>
        <fullName evidence="1">Uncharacterized protein</fullName>
    </submittedName>
</protein>
<evidence type="ECO:0000313" key="1">
    <source>
        <dbReference type="EMBL" id="KAG7369203.1"/>
    </source>
</evidence>
<dbReference type="OrthoDB" id="49446at2759"/>
<evidence type="ECO:0000313" key="2">
    <source>
        <dbReference type="Proteomes" id="UP000693970"/>
    </source>
</evidence>
<reference evidence="1" key="2">
    <citation type="submission" date="2021-04" db="EMBL/GenBank/DDBJ databases">
        <authorList>
            <person name="Podell S."/>
        </authorList>
    </citation>
    <scope>NUCLEOTIDE SEQUENCE</scope>
    <source>
        <strain evidence="1">Hildebrandi</strain>
    </source>
</reference>
<dbReference type="AlphaFoldDB" id="A0A9K3LVA3"/>
<organism evidence="1 2">
    <name type="scientific">Nitzschia inconspicua</name>
    <dbReference type="NCBI Taxonomy" id="303405"/>
    <lineage>
        <taxon>Eukaryota</taxon>
        <taxon>Sar</taxon>
        <taxon>Stramenopiles</taxon>
        <taxon>Ochrophyta</taxon>
        <taxon>Bacillariophyta</taxon>
        <taxon>Bacillariophyceae</taxon>
        <taxon>Bacillariophycidae</taxon>
        <taxon>Bacillariales</taxon>
        <taxon>Bacillariaceae</taxon>
        <taxon>Nitzschia</taxon>
    </lineage>
</organism>
<sequence>MSVETPSSRMNHPLKTTRRFVATASETTTTTSLASSRLVVSRRAWDAFKDKIPHKPPPVVKPKADEKPWPQSVRIAGYVAGGILAPYISIWCITSNPTLRRWFGPYLPMDKFRSHFGQLEWNAQSYVDEMQLDLASMGGSGDAIPVEKPQPNVQYYQFPEELPYRDRQQQEIIDAVNESSIKVRITLFSSSSSQDTKTQTIPAKTLATAANVIAAIQGSDSTSLNTNESPITVAVHFEDDDMDGSKNQSNDVFLSDDDAAGPATTATDAFETANNTNKNNSKEAESLLKETQTFSKWFYISPQQQAADSNMSSSSDRDMAISRLEFTIAELRNSLKDPTCTRDMDEIAAELRQARRELSGLKWKRRLGLA</sequence>
<dbReference type="Proteomes" id="UP000693970">
    <property type="component" value="Unassembled WGS sequence"/>
</dbReference>